<dbReference type="GO" id="GO:0005524">
    <property type="term" value="F:ATP binding"/>
    <property type="evidence" value="ECO:0007669"/>
    <property type="project" value="UniProtKB-KW"/>
</dbReference>
<evidence type="ECO:0000313" key="5">
    <source>
        <dbReference type="EMBL" id="PXV83640.1"/>
    </source>
</evidence>
<dbReference type="InterPro" id="IPR017871">
    <property type="entry name" value="ABC_transporter-like_CS"/>
</dbReference>
<dbReference type="Proteomes" id="UP000247780">
    <property type="component" value="Unassembled WGS sequence"/>
</dbReference>
<dbReference type="GO" id="GO:0051301">
    <property type="term" value="P:cell division"/>
    <property type="evidence" value="ECO:0007669"/>
    <property type="project" value="UniProtKB-KW"/>
</dbReference>
<evidence type="ECO:0000259" key="4">
    <source>
        <dbReference type="PROSITE" id="PS50893"/>
    </source>
</evidence>
<evidence type="ECO:0000313" key="6">
    <source>
        <dbReference type="Proteomes" id="UP000247780"/>
    </source>
</evidence>
<keyword evidence="6" id="KW-1185">Reference proteome</keyword>
<keyword evidence="3 5" id="KW-0067">ATP-binding</keyword>
<dbReference type="EMBL" id="QICQ01000004">
    <property type="protein sequence ID" value="PXV83640.1"/>
    <property type="molecule type" value="Genomic_DNA"/>
</dbReference>
<proteinExistence type="predicted"/>
<dbReference type="SUPFAM" id="SSF52540">
    <property type="entry name" value="P-loop containing nucleoside triphosphate hydrolases"/>
    <property type="match status" value="1"/>
</dbReference>
<name>A0ABX5M984_9PROT</name>
<keyword evidence="1" id="KW-1003">Cell membrane</keyword>
<gene>
    <name evidence="5" type="ORF">C8R14_104103</name>
</gene>
<evidence type="ECO:0000256" key="2">
    <source>
        <dbReference type="ARBA" id="ARBA00022741"/>
    </source>
</evidence>
<reference evidence="5 6" key="1">
    <citation type="submission" date="2018-04" db="EMBL/GenBank/DDBJ databases">
        <title>Active sludge and wastewater microbial communities from Klosterneuburg, Austria.</title>
        <authorList>
            <person name="Wagner M."/>
        </authorList>
    </citation>
    <scope>NUCLEOTIDE SEQUENCE [LARGE SCALE GENOMIC DNA]</scope>
    <source>
        <strain evidence="5 6">Nm 57</strain>
    </source>
</reference>
<organism evidence="5 6">
    <name type="scientific">Nitrosomonas eutropha</name>
    <dbReference type="NCBI Taxonomy" id="916"/>
    <lineage>
        <taxon>Bacteria</taxon>
        <taxon>Pseudomonadati</taxon>
        <taxon>Pseudomonadota</taxon>
        <taxon>Betaproteobacteria</taxon>
        <taxon>Nitrosomonadales</taxon>
        <taxon>Nitrosomonadaceae</taxon>
        <taxon>Nitrosomonas</taxon>
    </lineage>
</organism>
<evidence type="ECO:0000256" key="3">
    <source>
        <dbReference type="ARBA" id="ARBA00022840"/>
    </source>
</evidence>
<sequence length="220" mass="24247">MAAMINFNNVSKFYPGGYEALKSITLSISQGELIFFSGHSGAGKSTLLKLMAAIERPTSGSIVVGQQNIDSLRRSAIPYLRRNIGMIFQEQKILYDRNVFANVMLPLQVTAFDTRASASRVRAALDKVGLLNKEKADPVTLSGGEKQRLCIARAVVHRPTILIADEPTANLDSGYARDIMAVFESFNQVGVTVLISTHDRMLLDMTQHRVLELRHGKLVT</sequence>
<protein>
    <submittedName>
        <fullName evidence="5">Cell division ATP-binding protein FtsE</fullName>
    </submittedName>
</protein>
<dbReference type="SMART" id="SM00382">
    <property type="entry name" value="AAA"/>
    <property type="match status" value="1"/>
</dbReference>
<accession>A0ABX5M984</accession>
<keyword evidence="2" id="KW-0547">Nucleotide-binding</keyword>
<comment type="caution">
    <text evidence="5">The sequence shown here is derived from an EMBL/GenBank/DDBJ whole genome shotgun (WGS) entry which is preliminary data.</text>
</comment>
<dbReference type="InterPro" id="IPR027417">
    <property type="entry name" value="P-loop_NTPase"/>
</dbReference>
<keyword evidence="5" id="KW-0131">Cell cycle</keyword>
<keyword evidence="5" id="KW-0132">Cell division</keyword>
<dbReference type="InterPro" id="IPR003439">
    <property type="entry name" value="ABC_transporter-like_ATP-bd"/>
</dbReference>
<dbReference type="InterPro" id="IPR015854">
    <property type="entry name" value="ABC_transpr_LolD-like"/>
</dbReference>
<dbReference type="PROSITE" id="PS00211">
    <property type="entry name" value="ABC_TRANSPORTER_1"/>
    <property type="match status" value="1"/>
</dbReference>
<dbReference type="PANTHER" id="PTHR24220:SF470">
    <property type="entry name" value="CELL DIVISION ATP-BINDING PROTEIN FTSE"/>
    <property type="match status" value="1"/>
</dbReference>
<dbReference type="PANTHER" id="PTHR24220">
    <property type="entry name" value="IMPORT ATP-BINDING PROTEIN"/>
    <property type="match status" value="1"/>
</dbReference>
<dbReference type="PROSITE" id="PS50893">
    <property type="entry name" value="ABC_TRANSPORTER_2"/>
    <property type="match status" value="1"/>
</dbReference>
<evidence type="ECO:0000256" key="1">
    <source>
        <dbReference type="ARBA" id="ARBA00022475"/>
    </source>
</evidence>
<dbReference type="InterPro" id="IPR003593">
    <property type="entry name" value="AAA+_ATPase"/>
</dbReference>
<dbReference type="Pfam" id="PF00005">
    <property type="entry name" value="ABC_tran"/>
    <property type="match status" value="1"/>
</dbReference>
<dbReference type="Gene3D" id="3.40.50.300">
    <property type="entry name" value="P-loop containing nucleotide triphosphate hydrolases"/>
    <property type="match status" value="1"/>
</dbReference>
<keyword evidence="1" id="KW-0472">Membrane</keyword>
<feature type="domain" description="ABC transporter" evidence="4">
    <location>
        <begin position="5"/>
        <end position="219"/>
    </location>
</feature>